<dbReference type="Proteomes" id="UP000007110">
    <property type="component" value="Unassembled WGS sequence"/>
</dbReference>
<evidence type="ECO:0000313" key="2">
    <source>
        <dbReference type="EnsemblMetazoa" id="XP_784157"/>
    </source>
</evidence>
<dbReference type="AlphaFoldDB" id="A0A7M7RDC6"/>
<dbReference type="RefSeq" id="XP_784157.5">
    <property type="nucleotide sequence ID" value="XM_779064.5"/>
</dbReference>
<evidence type="ECO:0000313" key="3">
    <source>
        <dbReference type="Proteomes" id="UP000007110"/>
    </source>
</evidence>
<reference evidence="2" key="2">
    <citation type="submission" date="2021-01" db="UniProtKB">
        <authorList>
            <consortium name="EnsemblMetazoa"/>
        </authorList>
    </citation>
    <scope>IDENTIFICATION</scope>
</reference>
<dbReference type="Gene3D" id="2.170.150.20">
    <property type="entry name" value="Peptide methionine sulfoxide reductase"/>
    <property type="match status" value="1"/>
</dbReference>
<name>A0A7M7RDC6_STRPU</name>
<evidence type="ECO:0000259" key="1">
    <source>
        <dbReference type="PROSITE" id="PS51788"/>
    </source>
</evidence>
<dbReference type="KEGG" id="spu:578927"/>
<accession>A0A7M7RDC6</accession>
<dbReference type="InParanoid" id="A0A7M7RDC6"/>
<dbReference type="InterPro" id="IPR034750">
    <property type="entry name" value="CULT"/>
</dbReference>
<reference evidence="3" key="1">
    <citation type="submission" date="2015-02" db="EMBL/GenBank/DDBJ databases">
        <title>Genome sequencing for Strongylocentrotus purpuratus.</title>
        <authorList>
            <person name="Murali S."/>
            <person name="Liu Y."/>
            <person name="Vee V."/>
            <person name="English A."/>
            <person name="Wang M."/>
            <person name="Skinner E."/>
            <person name="Han Y."/>
            <person name="Muzny D.M."/>
            <person name="Worley K.C."/>
            <person name="Gibbs R.A."/>
        </authorList>
    </citation>
    <scope>NUCLEOTIDE SEQUENCE</scope>
</reference>
<dbReference type="OMA" id="GIRFHIF"/>
<protein>
    <recommendedName>
        <fullName evidence="1">CULT domain-containing protein</fullName>
    </recommendedName>
</protein>
<dbReference type="GeneID" id="578927"/>
<dbReference type="PROSITE" id="PS51788">
    <property type="entry name" value="CULT"/>
    <property type="match status" value="1"/>
</dbReference>
<dbReference type="OrthoDB" id="5778218at2759"/>
<organism evidence="2 3">
    <name type="scientific">Strongylocentrotus purpuratus</name>
    <name type="common">Purple sea urchin</name>
    <dbReference type="NCBI Taxonomy" id="7668"/>
    <lineage>
        <taxon>Eukaryota</taxon>
        <taxon>Metazoa</taxon>
        <taxon>Echinodermata</taxon>
        <taxon>Eleutherozoa</taxon>
        <taxon>Echinozoa</taxon>
        <taxon>Echinoidea</taxon>
        <taxon>Euechinoidea</taxon>
        <taxon>Echinacea</taxon>
        <taxon>Camarodonta</taxon>
        <taxon>Echinidea</taxon>
        <taxon>Strongylocentrotidae</taxon>
        <taxon>Strongylocentrotus</taxon>
    </lineage>
</organism>
<proteinExistence type="predicted"/>
<feature type="domain" description="CULT" evidence="1">
    <location>
        <begin position="9"/>
        <end position="147"/>
    </location>
</feature>
<sequence length="161" mass="18413">MQTMRSRDSPSFRLVTVGTTQAVHRRNGTILGKENVLIQLLKNPQGRHFEIITTSAAEVSKQPHLHKDHTWFDGYGWQIISCPQCRSHLGWYFEPTEPKKTETCQEEKDKDVCDETADTVLNDGEETEEEEKSSFHALILKNLIHEEYADSLVVQPKVYGG</sequence>
<dbReference type="EnsemblMetazoa" id="XM_779064">
    <property type="protein sequence ID" value="XP_784157"/>
    <property type="gene ID" value="LOC578927"/>
</dbReference>
<keyword evidence="3" id="KW-1185">Reference proteome</keyword>
<dbReference type="CDD" id="cd15777">
    <property type="entry name" value="CRBN_C_like"/>
    <property type="match status" value="1"/>
</dbReference>